<evidence type="ECO:0000313" key="2">
    <source>
        <dbReference type="Proteomes" id="UP000183994"/>
    </source>
</evidence>
<dbReference type="NCBIfam" id="NF038085">
    <property type="entry name" value="MSMEG_6728_fam"/>
    <property type="match status" value="1"/>
</dbReference>
<dbReference type="Pfam" id="PF03013">
    <property type="entry name" value="Pyr_excise"/>
    <property type="match status" value="1"/>
</dbReference>
<proteinExistence type="predicted"/>
<dbReference type="RefSeq" id="WP_211482796.1">
    <property type="nucleotide sequence ID" value="NZ_FQZU01000009.1"/>
</dbReference>
<evidence type="ECO:0008006" key="3">
    <source>
        <dbReference type="Google" id="ProtNLM"/>
    </source>
</evidence>
<dbReference type="InterPro" id="IPR004260">
    <property type="entry name" value="Pyr-dimer_DNA_glycosylase"/>
</dbReference>
<dbReference type="EMBL" id="FQZU01000009">
    <property type="protein sequence ID" value="SHJ62471.1"/>
    <property type="molecule type" value="Genomic_DNA"/>
</dbReference>
<accession>A0A1M6KU30</accession>
<sequence>MRMQTFLPYADFDRSARVLDYRRLGKQRVEAETIRRTILYGSGWRNHPAVKMWTGFEAALVVYRDAVIREWVRRGYQNSMPYGVDGGGNDEIITPWWLGDERLHASHRSNLLRKDPHFYGQYGWKEPDNLPYFWPV</sequence>
<organism evidence="1 2">
    <name type="scientific">Desulfatibacillum alkenivorans DSM 16219</name>
    <dbReference type="NCBI Taxonomy" id="1121393"/>
    <lineage>
        <taxon>Bacteria</taxon>
        <taxon>Pseudomonadati</taxon>
        <taxon>Thermodesulfobacteriota</taxon>
        <taxon>Desulfobacteria</taxon>
        <taxon>Desulfobacterales</taxon>
        <taxon>Desulfatibacillaceae</taxon>
        <taxon>Desulfatibacillum</taxon>
    </lineage>
</organism>
<keyword evidence="2" id="KW-1185">Reference proteome</keyword>
<dbReference type="Proteomes" id="UP000183994">
    <property type="component" value="Unassembled WGS sequence"/>
</dbReference>
<dbReference type="STRING" id="1121393.SAMN02745216_01997"/>
<dbReference type="AlphaFoldDB" id="A0A1M6KU30"/>
<gene>
    <name evidence="1" type="ORF">SAMN02745216_01997</name>
</gene>
<reference evidence="2" key="1">
    <citation type="submission" date="2016-11" db="EMBL/GenBank/DDBJ databases">
        <authorList>
            <person name="Varghese N."/>
            <person name="Submissions S."/>
        </authorList>
    </citation>
    <scope>NUCLEOTIDE SEQUENCE [LARGE SCALE GENOMIC DNA]</scope>
    <source>
        <strain evidence="2">DSM 16219</strain>
    </source>
</reference>
<evidence type="ECO:0000313" key="1">
    <source>
        <dbReference type="EMBL" id="SHJ62471.1"/>
    </source>
</evidence>
<protein>
    <recommendedName>
        <fullName evidence="3">Cytoplasmic protein</fullName>
    </recommendedName>
</protein>
<name>A0A1M6KU30_9BACT</name>